<proteinExistence type="predicted"/>
<reference evidence="1 2" key="1">
    <citation type="journal article" date="2012" name="Proc. Natl. Acad. Sci. U.S.A.">
        <title>Comparative genomics of Ceriporiopsis subvermispora and Phanerochaete chrysosporium provide insight into selective ligninolysis.</title>
        <authorList>
            <person name="Fernandez-Fueyo E."/>
            <person name="Ruiz-Duenas F.J."/>
            <person name="Ferreira P."/>
            <person name="Floudas D."/>
            <person name="Hibbett D.S."/>
            <person name="Canessa P."/>
            <person name="Larrondo L.F."/>
            <person name="James T.Y."/>
            <person name="Seelenfreund D."/>
            <person name="Lobos S."/>
            <person name="Polanco R."/>
            <person name="Tello M."/>
            <person name="Honda Y."/>
            <person name="Watanabe T."/>
            <person name="Watanabe T."/>
            <person name="Ryu J.S."/>
            <person name="Kubicek C.P."/>
            <person name="Schmoll M."/>
            <person name="Gaskell J."/>
            <person name="Hammel K.E."/>
            <person name="St John F.J."/>
            <person name="Vanden Wymelenberg A."/>
            <person name="Sabat G."/>
            <person name="Splinter BonDurant S."/>
            <person name="Syed K."/>
            <person name="Yadav J.S."/>
            <person name="Doddapaneni H."/>
            <person name="Subramanian V."/>
            <person name="Lavin J.L."/>
            <person name="Oguiza J.A."/>
            <person name="Perez G."/>
            <person name="Pisabarro A.G."/>
            <person name="Ramirez L."/>
            <person name="Santoyo F."/>
            <person name="Master E."/>
            <person name="Coutinho P.M."/>
            <person name="Henrissat B."/>
            <person name="Lombard V."/>
            <person name="Magnuson J.K."/>
            <person name="Kuees U."/>
            <person name="Hori C."/>
            <person name="Igarashi K."/>
            <person name="Samejima M."/>
            <person name="Held B.W."/>
            <person name="Barry K.W."/>
            <person name="LaButti K.M."/>
            <person name="Lapidus A."/>
            <person name="Lindquist E.A."/>
            <person name="Lucas S.M."/>
            <person name="Riley R."/>
            <person name="Salamov A.A."/>
            <person name="Hoffmeister D."/>
            <person name="Schwenk D."/>
            <person name="Hadar Y."/>
            <person name="Yarden O."/>
            <person name="de Vries R.P."/>
            <person name="Wiebenga A."/>
            <person name="Stenlid J."/>
            <person name="Eastwood D."/>
            <person name="Grigoriev I.V."/>
            <person name="Berka R.M."/>
            <person name="Blanchette R.A."/>
            <person name="Kersten P."/>
            <person name="Martinez A.T."/>
            <person name="Vicuna R."/>
            <person name="Cullen D."/>
        </authorList>
    </citation>
    <scope>NUCLEOTIDE SEQUENCE [LARGE SCALE GENOMIC DNA]</scope>
    <source>
        <strain evidence="1 2">B</strain>
    </source>
</reference>
<sequence length="228" mass="26096">MKLSSIQPEVGEYGYLHPQTRAFIRLGNAFELMQREDPYLWNFVSYVDDTPTELTWSYVWDARSWRYPLHRGSSVRCAISRPFLSVHMGEFFWFHACNVAEEHGISLQDLILIDEVTYSWQIQVTEDYNGKGCQELFFHQMPCSQTGSLLSPFGCWSTEDTRRILDEETAVSLPGVDLSAVEKVSYVFLNETREIGCVGSSVDIVDTIVESVRVNFGSCPDSHVLRND</sequence>
<dbReference type="AlphaFoldDB" id="M2PVN6"/>
<dbReference type="EMBL" id="KB445792">
    <property type="protein sequence ID" value="EMD40834.1"/>
    <property type="molecule type" value="Genomic_DNA"/>
</dbReference>
<dbReference type="HOGENOM" id="CLU_1214605_0_0_1"/>
<dbReference type="Proteomes" id="UP000016930">
    <property type="component" value="Unassembled WGS sequence"/>
</dbReference>
<keyword evidence="2" id="KW-1185">Reference proteome</keyword>
<organism evidence="1 2">
    <name type="scientific">Ceriporiopsis subvermispora (strain B)</name>
    <name type="common">White-rot fungus</name>
    <name type="synonym">Gelatoporia subvermispora</name>
    <dbReference type="NCBI Taxonomy" id="914234"/>
    <lineage>
        <taxon>Eukaryota</taxon>
        <taxon>Fungi</taxon>
        <taxon>Dikarya</taxon>
        <taxon>Basidiomycota</taxon>
        <taxon>Agaricomycotina</taxon>
        <taxon>Agaricomycetes</taxon>
        <taxon>Polyporales</taxon>
        <taxon>Gelatoporiaceae</taxon>
        <taxon>Gelatoporia</taxon>
    </lineage>
</organism>
<evidence type="ECO:0000313" key="2">
    <source>
        <dbReference type="Proteomes" id="UP000016930"/>
    </source>
</evidence>
<accession>M2PVN6</accession>
<gene>
    <name evidence="1" type="ORF">CERSUDRAFT_111419</name>
</gene>
<name>M2PVN6_CERS8</name>
<protein>
    <submittedName>
        <fullName evidence="1">Uncharacterized protein</fullName>
    </submittedName>
</protein>
<evidence type="ECO:0000313" key="1">
    <source>
        <dbReference type="EMBL" id="EMD40834.1"/>
    </source>
</evidence>